<evidence type="ECO:0000313" key="9">
    <source>
        <dbReference type="EMBL" id="MDO7842501.1"/>
    </source>
</evidence>
<evidence type="ECO:0000256" key="5">
    <source>
        <dbReference type="ARBA" id="ARBA00022989"/>
    </source>
</evidence>
<feature type="transmembrane region" description="Helical" evidence="7">
    <location>
        <begin position="397"/>
        <end position="420"/>
    </location>
</feature>
<feature type="transmembrane region" description="Helical" evidence="7">
    <location>
        <begin position="136"/>
        <end position="163"/>
    </location>
</feature>
<dbReference type="SUPFAM" id="SSF103473">
    <property type="entry name" value="MFS general substrate transporter"/>
    <property type="match status" value="1"/>
</dbReference>
<feature type="transmembrane region" description="Helical" evidence="7">
    <location>
        <begin position="80"/>
        <end position="100"/>
    </location>
</feature>
<keyword evidence="2" id="KW-0813">Transport</keyword>
<dbReference type="PANTHER" id="PTHR42718:SF46">
    <property type="entry name" value="BLR6921 PROTEIN"/>
    <property type="match status" value="1"/>
</dbReference>
<organism evidence="9 10">
    <name type="scientific">Sphingomonas immobilis</name>
    <dbReference type="NCBI Taxonomy" id="3063997"/>
    <lineage>
        <taxon>Bacteria</taxon>
        <taxon>Pseudomonadati</taxon>
        <taxon>Pseudomonadota</taxon>
        <taxon>Alphaproteobacteria</taxon>
        <taxon>Sphingomonadales</taxon>
        <taxon>Sphingomonadaceae</taxon>
        <taxon>Sphingomonas</taxon>
    </lineage>
</organism>
<feature type="transmembrane region" description="Helical" evidence="7">
    <location>
        <begin position="334"/>
        <end position="354"/>
    </location>
</feature>
<accession>A0ABT8ZY60</accession>
<evidence type="ECO:0000259" key="8">
    <source>
        <dbReference type="PROSITE" id="PS50850"/>
    </source>
</evidence>
<keyword evidence="5 7" id="KW-1133">Transmembrane helix</keyword>
<feature type="transmembrane region" description="Helical" evidence="7">
    <location>
        <begin position="231"/>
        <end position="250"/>
    </location>
</feature>
<evidence type="ECO:0000313" key="10">
    <source>
        <dbReference type="Proteomes" id="UP001176468"/>
    </source>
</evidence>
<dbReference type="PROSITE" id="PS50850">
    <property type="entry name" value="MFS"/>
    <property type="match status" value="1"/>
</dbReference>
<evidence type="ECO:0000256" key="2">
    <source>
        <dbReference type="ARBA" id="ARBA00022448"/>
    </source>
</evidence>
<dbReference type="Gene3D" id="1.20.1720.10">
    <property type="entry name" value="Multidrug resistance protein D"/>
    <property type="match status" value="1"/>
</dbReference>
<keyword evidence="6 7" id="KW-0472">Membrane</keyword>
<dbReference type="Proteomes" id="UP001176468">
    <property type="component" value="Unassembled WGS sequence"/>
</dbReference>
<proteinExistence type="predicted"/>
<feature type="transmembrane region" description="Helical" evidence="7">
    <location>
        <begin position="202"/>
        <end position="219"/>
    </location>
</feature>
<name>A0ABT8ZY60_9SPHN</name>
<evidence type="ECO:0000256" key="7">
    <source>
        <dbReference type="SAM" id="Phobius"/>
    </source>
</evidence>
<dbReference type="EMBL" id="JAUQSZ010000005">
    <property type="protein sequence ID" value="MDO7842501.1"/>
    <property type="molecule type" value="Genomic_DNA"/>
</dbReference>
<reference evidence="9" key="1">
    <citation type="submission" date="2023-07" db="EMBL/GenBank/DDBJ databases">
        <authorList>
            <person name="Kim M.K."/>
        </authorList>
    </citation>
    <scope>NUCLEOTIDE SEQUENCE</scope>
    <source>
        <strain evidence="9">CA1-15</strain>
    </source>
</reference>
<feature type="transmembrane region" description="Helical" evidence="7">
    <location>
        <begin position="302"/>
        <end position="322"/>
    </location>
</feature>
<keyword evidence="10" id="KW-1185">Reference proteome</keyword>
<feature type="domain" description="Major facilitator superfamily (MFS) profile" evidence="8">
    <location>
        <begin position="15"/>
        <end position="458"/>
    </location>
</feature>
<feature type="transmembrane region" description="Helical" evidence="7">
    <location>
        <begin position="53"/>
        <end position="73"/>
    </location>
</feature>
<comment type="subcellular location">
    <subcellularLocation>
        <location evidence="1">Cell membrane</location>
        <topology evidence="1">Multi-pass membrane protein</topology>
    </subcellularLocation>
</comment>
<sequence>MMQQDTNGQPGRRAIALLVAATFFMENLDGTIITTAVPAMSRAFGVATDQLSIGMSAYLLTLGVFIPASGWLAERAGARRVFVGAIALFTVASMLCGIVSRLDLFVAARVLQGIGGAMMVPVGRLIVLRTTPKEGLIAAIATLTWPALVAPILGPPVGGFIVAHASWRWIFYLNLPLGLLALAAASRLIPHTAPRPGKAFDWLGFLLAGGGIACAVIALDTLNQRDVAWPLKAAWAVAGAALLALAARHLSRADRPLLNLRCLGVPTFAVSIWGGSLFRVAIGAVPFVLPLMLQSAFGYDPFHAGLMMMAVFAGNLSIKPATTAILRTWGFRRVLIANGIANALALGACGLLTAQTPVPLVLLILFAGGVCRSIQFTAINTIAFADVPEDQMTDANTLFSTVMQVTLGLGIAIGASTLRIGQVFAGDTAAAFQWAFVLLGIIALAGILDSLGLDKQAGGHLIKDPSPRAPK</sequence>
<dbReference type="InterPro" id="IPR020846">
    <property type="entry name" value="MFS_dom"/>
</dbReference>
<dbReference type="PANTHER" id="PTHR42718">
    <property type="entry name" value="MAJOR FACILITATOR SUPERFAMILY MULTIDRUG TRANSPORTER MFSC"/>
    <property type="match status" value="1"/>
</dbReference>
<feature type="transmembrane region" description="Helical" evidence="7">
    <location>
        <begin position="360"/>
        <end position="385"/>
    </location>
</feature>
<dbReference type="Gene3D" id="1.20.1250.20">
    <property type="entry name" value="MFS general substrate transporter like domains"/>
    <property type="match status" value="1"/>
</dbReference>
<gene>
    <name evidence="9" type="ORF">Q5H94_09195</name>
</gene>
<evidence type="ECO:0000256" key="6">
    <source>
        <dbReference type="ARBA" id="ARBA00023136"/>
    </source>
</evidence>
<protein>
    <submittedName>
        <fullName evidence="9">MFS transporter</fullName>
    </submittedName>
</protein>
<comment type="caution">
    <text evidence="9">The sequence shown here is derived from an EMBL/GenBank/DDBJ whole genome shotgun (WGS) entry which is preliminary data.</text>
</comment>
<feature type="transmembrane region" description="Helical" evidence="7">
    <location>
        <begin position="169"/>
        <end position="190"/>
    </location>
</feature>
<keyword evidence="3" id="KW-1003">Cell membrane</keyword>
<evidence type="ECO:0000256" key="4">
    <source>
        <dbReference type="ARBA" id="ARBA00022692"/>
    </source>
</evidence>
<dbReference type="InterPro" id="IPR011701">
    <property type="entry name" value="MFS"/>
</dbReference>
<evidence type="ECO:0000256" key="1">
    <source>
        <dbReference type="ARBA" id="ARBA00004651"/>
    </source>
</evidence>
<dbReference type="Pfam" id="PF07690">
    <property type="entry name" value="MFS_1"/>
    <property type="match status" value="1"/>
</dbReference>
<feature type="transmembrane region" description="Helical" evidence="7">
    <location>
        <begin position="432"/>
        <end position="453"/>
    </location>
</feature>
<keyword evidence="4 7" id="KW-0812">Transmembrane</keyword>
<feature type="transmembrane region" description="Helical" evidence="7">
    <location>
        <begin position="262"/>
        <end position="282"/>
    </location>
</feature>
<evidence type="ECO:0000256" key="3">
    <source>
        <dbReference type="ARBA" id="ARBA00022475"/>
    </source>
</evidence>
<dbReference type="InterPro" id="IPR036259">
    <property type="entry name" value="MFS_trans_sf"/>
</dbReference>
<feature type="transmembrane region" description="Helical" evidence="7">
    <location>
        <begin position="106"/>
        <end position="127"/>
    </location>
</feature>